<dbReference type="PANTHER" id="PTHR46231:SF1">
    <property type="entry name" value="ANKYRIN REPEAT AND BTB_POZ DOMAIN-CONTAINING PROTEIN 1"/>
    <property type="match status" value="1"/>
</dbReference>
<name>A8J915_CHLRE</name>
<dbReference type="GO" id="GO:0031625">
    <property type="term" value="F:ubiquitin protein ligase binding"/>
    <property type="evidence" value="ECO:0000318"/>
    <property type="project" value="GO_Central"/>
</dbReference>
<keyword evidence="3" id="KW-0040">ANK repeat</keyword>
<dbReference type="eggNOG" id="KOG4441">
    <property type="taxonomic scope" value="Eukaryota"/>
</dbReference>
<dbReference type="InterPro" id="IPR011333">
    <property type="entry name" value="SKP1/BTB/POZ_sf"/>
</dbReference>
<proteinExistence type="predicted"/>
<dbReference type="KEGG" id="cre:CHLRE_06g278184v5"/>
<evidence type="ECO:0000313" key="4">
    <source>
        <dbReference type="EMBL" id="PNW82294.1"/>
    </source>
</evidence>
<dbReference type="GO" id="GO:0043161">
    <property type="term" value="P:proteasome-mediated ubiquitin-dependent protein catabolic process"/>
    <property type="evidence" value="ECO:0000318"/>
    <property type="project" value="GO_Central"/>
</dbReference>
<dbReference type="SUPFAM" id="SSF49599">
    <property type="entry name" value="TRAF domain-like"/>
    <property type="match status" value="1"/>
</dbReference>
<dbReference type="PROSITE" id="PS50097">
    <property type="entry name" value="BTB"/>
    <property type="match status" value="1"/>
</dbReference>
<dbReference type="Gramene" id="PNW82294">
    <property type="protein sequence ID" value="PNW82294"/>
    <property type="gene ID" value="CHLRE_06g278184v5"/>
</dbReference>
<keyword evidence="2" id="KW-0677">Repeat</keyword>
<organism evidence="4 5">
    <name type="scientific">Chlamydomonas reinhardtii</name>
    <name type="common">Chlamydomonas smithii</name>
    <dbReference type="NCBI Taxonomy" id="3055"/>
    <lineage>
        <taxon>Eukaryota</taxon>
        <taxon>Viridiplantae</taxon>
        <taxon>Chlorophyta</taxon>
        <taxon>core chlorophytes</taxon>
        <taxon>Chlorophyceae</taxon>
        <taxon>CS clade</taxon>
        <taxon>Chlamydomonadales</taxon>
        <taxon>Chlamydomonadaceae</taxon>
        <taxon>Chlamydomonas</taxon>
    </lineage>
</organism>
<dbReference type="Proteomes" id="UP000006906">
    <property type="component" value="Chromosome 6"/>
</dbReference>
<dbReference type="PaxDb" id="3055-EDO99668"/>
<comment type="pathway">
    <text evidence="1">Protein modification; protein ubiquitination.</text>
</comment>
<dbReference type="SMART" id="SM00225">
    <property type="entry name" value="BTB"/>
    <property type="match status" value="1"/>
</dbReference>
<dbReference type="InterPro" id="IPR000210">
    <property type="entry name" value="BTB/POZ_dom"/>
</dbReference>
<dbReference type="CDD" id="cd18186">
    <property type="entry name" value="BTB_POZ_ZBTB_KLHL-like"/>
    <property type="match status" value="1"/>
</dbReference>
<dbReference type="EMBL" id="CM008967">
    <property type="protein sequence ID" value="PNW82294.1"/>
    <property type="molecule type" value="Genomic_DNA"/>
</dbReference>
<dbReference type="InParanoid" id="A8J915"/>
<reference evidence="4 5" key="1">
    <citation type="journal article" date="2007" name="Science">
        <title>The Chlamydomonas genome reveals the evolution of key animal and plant functions.</title>
        <authorList>
            <person name="Merchant S.S."/>
            <person name="Prochnik S.E."/>
            <person name="Vallon O."/>
            <person name="Harris E.H."/>
            <person name="Karpowicz S.J."/>
            <person name="Witman G.B."/>
            <person name="Terry A."/>
            <person name="Salamov A."/>
            <person name="Fritz-Laylin L.K."/>
            <person name="Marechal-Drouard L."/>
            <person name="Marshall W.F."/>
            <person name="Qu L.H."/>
            <person name="Nelson D.R."/>
            <person name="Sanderfoot A.A."/>
            <person name="Spalding M.H."/>
            <person name="Kapitonov V.V."/>
            <person name="Ren Q."/>
            <person name="Ferris P."/>
            <person name="Lindquist E."/>
            <person name="Shapiro H."/>
            <person name="Lucas S.M."/>
            <person name="Grimwood J."/>
            <person name="Schmutz J."/>
            <person name="Cardol P."/>
            <person name="Cerutti H."/>
            <person name="Chanfreau G."/>
            <person name="Chen C.L."/>
            <person name="Cognat V."/>
            <person name="Croft M.T."/>
            <person name="Dent R."/>
            <person name="Dutcher S."/>
            <person name="Fernandez E."/>
            <person name="Fukuzawa H."/>
            <person name="Gonzalez-Ballester D."/>
            <person name="Gonzalez-Halphen D."/>
            <person name="Hallmann A."/>
            <person name="Hanikenne M."/>
            <person name="Hippler M."/>
            <person name="Inwood W."/>
            <person name="Jabbari K."/>
            <person name="Kalanon M."/>
            <person name="Kuras R."/>
            <person name="Lefebvre P.A."/>
            <person name="Lemaire S.D."/>
            <person name="Lobanov A.V."/>
            <person name="Lohr M."/>
            <person name="Manuell A."/>
            <person name="Meier I."/>
            <person name="Mets L."/>
            <person name="Mittag M."/>
            <person name="Mittelmeier T."/>
            <person name="Moroney J.V."/>
            <person name="Moseley J."/>
            <person name="Napoli C."/>
            <person name="Nedelcu A.M."/>
            <person name="Niyogi K."/>
            <person name="Novoselov S.V."/>
            <person name="Paulsen I.T."/>
            <person name="Pazour G."/>
            <person name="Purton S."/>
            <person name="Ral J.P."/>
            <person name="Riano-Pachon D.M."/>
            <person name="Riekhof W."/>
            <person name="Rymarquis L."/>
            <person name="Schroda M."/>
            <person name="Stern D."/>
            <person name="Umen J."/>
            <person name="Willows R."/>
            <person name="Wilson N."/>
            <person name="Zimmer S.L."/>
            <person name="Allmer J."/>
            <person name="Balk J."/>
            <person name="Bisova K."/>
            <person name="Chen C.J."/>
            <person name="Elias M."/>
            <person name="Gendler K."/>
            <person name="Hauser C."/>
            <person name="Lamb M.R."/>
            <person name="Ledford H."/>
            <person name="Long J.C."/>
            <person name="Minagawa J."/>
            <person name="Page M.D."/>
            <person name="Pan J."/>
            <person name="Pootakham W."/>
            <person name="Roje S."/>
            <person name="Rose A."/>
            <person name="Stahlberg E."/>
            <person name="Terauchi A.M."/>
            <person name="Yang P."/>
            <person name="Ball S."/>
            <person name="Bowler C."/>
            <person name="Dieckmann C.L."/>
            <person name="Gladyshev V.N."/>
            <person name="Green P."/>
            <person name="Jorgensen R."/>
            <person name="Mayfield S."/>
            <person name="Mueller-Roeber B."/>
            <person name="Rajamani S."/>
            <person name="Sayre R.T."/>
            <person name="Brokstein P."/>
            <person name="Dubchak I."/>
            <person name="Goodstein D."/>
            <person name="Hornick L."/>
            <person name="Huang Y.W."/>
            <person name="Jhaveri J."/>
            <person name="Luo Y."/>
            <person name="Martinez D."/>
            <person name="Ngau W.C."/>
            <person name="Otillar B."/>
            <person name="Poliakov A."/>
            <person name="Porter A."/>
            <person name="Szajkowski L."/>
            <person name="Werner G."/>
            <person name="Zhou K."/>
            <person name="Grigoriev I.V."/>
            <person name="Rokhsar D.S."/>
            <person name="Grossman A.R."/>
        </authorList>
    </citation>
    <scope>NUCLEOTIDE SEQUENCE [LARGE SCALE GENOMIC DNA]</scope>
    <source>
        <strain evidence="5">CC-503</strain>
    </source>
</reference>
<dbReference type="InterPro" id="IPR008974">
    <property type="entry name" value="TRAF-like"/>
</dbReference>
<dbReference type="InterPro" id="IPR044515">
    <property type="entry name" value="ABTB1"/>
</dbReference>
<dbReference type="GeneID" id="5723563"/>
<dbReference type="Pfam" id="PF00651">
    <property type="entry name" value="BTB"/>
    <property type="match status" value="1"/>
</dbReference>
<evidence type="ECO:0000256" key="3">
    <source>
        <dbReference type="ARBA" id="ARBA00023043"/>
    </source>
</evidence>
<dbReference type="OrthoDB" id="546239at2759"/>
<dbReference type="AlphaFoldDB" id="A8J915"/>
<dbReference type="Gene3D" id="2.60.210.10">
    <property type="entry name" value="Apoptosis, Tumor Necrosis Factor Receptor Associated Protein 2, Chain A"/>
    <property type="match status" value="1"/>
</dbReference>
<evidence type="ECO:0000256" key="2">
    <source>
        <dbReference type="ARBA" id="ARBA00022737"/>
    </source>
</evidence>
<dbReference type="PANTHER" id="PTHR46231">
    <property type="entry name" value="ANKYRIN REPEAT AND BTB/POZ DOMAIN-CONTAINING PROTEIN 1"/>
    <property type="match status" value="1"/>
</dbReference>
<dbReference type="SUPFAM" id="SSF54695">
    <property type="entry name" value="POZ domain"/>
    <property type="match status" value="1"/>
</dbReference>
<sequence length="355" mass="36973">MYPHQDKEPRTHISLFLEAVDVAAGAQPPTLAFKLYVKHWKDSNKDSICESKEPKTFNVRWGFSAFFPRAQLTTDSGFIRRRDGALLLAAEIELPAGLAAAAGAAAGGSCRSSSSSAYPASITDGAARQDVSGDLLALLEKPGSTSDLTIVAIAGSDSGADTGGSGNGEAPAATWLKRKLVTDKGRKGGCVGSPDTRRRFDVHRAILAARCPYFATHFASGMGDSAARELDMPDTDPGALAALLRFIYGGELVVASRAQARAGLALADRLLLPKAVALLRAQLLASLCPSAIAADLMWAAGCGDQAGLLVELLDFAAEAADEVPQSDLQQLAAAHPGLTAQLFAASVRAAKRSKS</sequence>
<accession>A8J915</accession>
<dbReference type="InterPro" id="IPR002083">
    <property type="entry name" value="MATH/TRAF_dom"/>
</dbReference>
<keyword evidence="5" id="KW-1185">Reference proteome</keyword>
<protein>
    <submittedName>
        <fullName evidence="4">Uncharacterized protein</fullName>
    </submittedName>
</protein>
<dbReference type="STRING" id="3055.A8J915"/>
<dbReference type="Gene3D" id="3.30.710.10">
    <property type="entry name" value="Potassium Channel Kv1.1, Chain A"/>
    <property type="match status" value="1"/>
</dbReference>
<dbReference type="GO" id="GO:0005737">
    <property type="term" value="C:cytoplasm"/>
    <property type="evidence" value="ECO:0000318"/>
    <property type="project" value="GO_Central"/>
</dbReference>
<dbReference type="GO" id="GO:0030162">
    <property type="term" value="P:regulation of proteolysis"/>
    <property type="evidence" value="ECO:0000318"/>
    <property type="project" value="GO_Central"/>
</dbReference>
<gene>
    <name evidence="4" type="ORF">CHLRE_06g278184v5</name>
</gene>
<dbReference type="RefSeq" id="XP_042923826.1">
    <property type="nucleotide sequence ID" value="XM_043063121.1"/>
</dbReference>
<dbReference type="CDD" id="cd00121">
    <property type="entry name" value="MATH"/>
    <property type="match status" value="1"/>
</dbReference>
<dbReference type="HOGENOM" id="CLU_057214_0_0_1"/>
<evidence type="ECO:0000313" key="5">
    <source>
        <dbReference type="Proteomes" id="UP000006906"/>
    </source>
</evidence>
<evidence type="ECO:0000256" key="1">
    <source>
        <dbReference type="ARBA" id="ARBA00004906"/>
    </source>
</evidence>